<feature type="transmembrane region" description="Helical" evidence="5">
    <location>
        <begin position="97"/>
        <end position="118"/>
    </location>
</feature>
<dbReference type="Pfam" id="PF04932">
    <property type="entry name" value="Wzy_C"/>
    <property type="match status" value="1"/>
</dbReference>
<dbReference type="GO" id="GO:0016020">
    <property type="term" value="C:membrane"/>
    <property type="evidence" value="ECO:0007669"/>
    <property type="project" value="UniProtKB-SubCell"/>
</dbReference>
<keyword evidence="8" id="KW-1185">Reference proteome</keyword>
<gene>
    <name evidence="7" type="ORF">F1189_00790</name>
</gene>
<evidence type="ECO:0000256" key="3">
    <source>
        <dbReference type="ARBA" id="ARBA00022989"/>
    </source>
</evidence>
<dbReference type="AlphaFoldDB" id="A0A5M6J3K9"/>
<accession>A0A5M6J3K9</accession>
<evidence type="ECO:0000256" key="4">
    <source>
        <dbReference type="ARBA" id="ARBA00023136"/>
    </source>
</evidence>
<evidence type="ECO:0000313" key="7">
    <source>
        <dbReference type="EMBL" id="KAA5614697.1"/>
    </source>
</evidence>
<dbReference type="PANTHER" id="PTHR37422:SF23">
    <property type="entry name" value="TEICHURONIC ACID BIOSYNTHESIS PROTEIN TUAE"/>
    <property type="match status" value="1"/>
</dbReference>
<keyword evidence="3 5" id="KW-1133">Transmembrane helix</keyword>
<comment type="subcellular location">
    <subcellularLocation>
        <location evidence="1">Membrane</location>
        <topology evidence="1">Multi-pass membrane protein</topology>
    </subcellularLocation>
</comment>
<dbReference type="EMBL" id="VWPK01000001">
    <property type="protein sequence ID" value="KAA5614697.1"/>
    <property type="molecule type" value="Genomic_DNA"/>
</dbReference>
<keyword evidence="4 5" id="KW-0472">Membrane</keyword>
<dbReference type="PANTHER" id="PTHR37422">
    <property type="entry name" value="TEICHURONIC ACID BIOSYNTHESIS PROTEIN TUAE"/>
    <property type="match status" value="1"/>
</dbReference>
<feature type="transmembrane region" description="Helical" evidence="5">
    <location>
        <begin position="130"/>
        <end position="148"/>
    </location>
</feature>
<dbReference type="Proteomes" id="UP000325255">
    <property type="component" value="Unassembled WGS sequence"/>
</dbReference>
<feature type="transmembrane region" description="Helical" evidence="5">
    <location>
        <begin position="352"/>
        <end position="372"/>
    </location>
</feature>
<feature type="domain" description="O-antigen ligase-related" evidence="6">
    <location>
        <begin position="205"/>
        <end position="361"/>
    </location>
</feature>
<dbReference type="OrthoDB" id="5801261at2"/>
<organism evidence="7 8">
    <name type="scientific">Rhodovastum atsumiense</name>
    <dbReference type="NCBI Taxonomy" id="504468"/>
    <lineage>
        <taxon>Bacteria</taxon>
        <taxon>Pseudomonadati</taxon>
        <taxon>Pseudomonadota</taxon>
        <taxon>Alphaproteobacteria</taxon>
        <taxon>Acetobacterales</taxon>
        <taxon>Acetobacteraceae</taxon>
        <taxon>Rhodovastum</taxon>
    </lineage>
</organism>
<feature type="transmembrane region" description="Helical" evidence="5">
    <location>
        <begin position="384"/>
        <end position="404"/>
    </location>
</feature>
<feature type="transmembrane region" description="Helical" evidence="5">
    <location>
        <begin position="244"/>
        <end position="266"/>
    </location>
</feature>
<dbReference type="InterPro" id="IPR051533">
    <property type="entry name" value="WaaL-like"/>
</dbReference>
<evidence type="ECO:0000256" key="5">
    <source>
        <dbReference type="SAM" id="Phobius"/>
    </source>
</evidence>
<dbReference type="InterPro" id="IPR007016">
    <property type="entry name" value="O-antigen_ligase-rel_domated"/>
</dbReference>
<proteinExistence type="predicted"/>
<evidence type="ECO:0000256" key="1">
    <source>
        <dbReference type="ARBA" id="ARBA00004141"/>
    </source>
</evidence>
<evidence type="ECO:0000256" key="2">
    <source>
        <dbReference type="ARBA" id="ARBA00022692"/>
    </source>
</evidence>
<feature type="transmembrane region" description="Helical" evidence="5">
    <location>
        <begin position="69"/>
        <end position="90"/>
    </location>
</feature>
<feature type="transmembrane region" description="Helical" evidence="5">
    <location>
        <begin position="222"/>
        <end position="237"/>
    </location>
</feature>
<comment type="caution">
    <text evidence="7">The sequence shown here is derived from an EMBL/GenBank/DDBJ whole genome shotgun (WGS) entry which is preliminary data.</text>
</comment>
<sequence>MPLPATFGGARMPFSSERALARAALAILLLLPLLFMHARAGAEIGIALLDLAFLGHCARQRDWGWLRRGWVPIGAIWWLWLVICSLPGLGIGGWHSFAQALAAVRFLLLVAALEQWLLVEPAPRRWLQGVLSAAALYIAANALLQFVAGRNLWGWPRYADGSLSGPFQKPRAGAPLSRLLFPAILPPVMRLLGEGRGRAIAGGALAVAGVGTIVLIGQRMPLMLTLLGLLVSGLLLRRLRPVVLVCLVAGTALLGATAVISPPTWYRLVTKFSYQMQTFPDSEYGLIAARAVVIASQHPLFGQGFDGFRNACPDPRTWKGWSAATQNAADGGGTAPCNIHPHNHYLQMVTDAGLPGLALFCALVTAWLIGMLRRLGPDPAPLRVGLFVGVLLELWPIASTSSFYATELMGFMYVMLGLGLAEARAAGKASEKRQGLRP</sequence>
<reference evidence="7 8" key="1">
    <citation type="submission" date="2019-09" db="EMBL/GenBank/DDBJ databases">
        <title>Genome sequence of Rhodovastum atsumiense, a diverse member of the Acetobacteraceae family of non-sulfur purple photosynthetic bacteria.</title>
        <authorList>
            <person name="Meyer T."/>
            <person name="Kyndt J."/>
        </authorList>
    </citation>
    <scope>NUCLEOTIDE SEQUENCE [LARGE SCALE GENOMIC DNA]</scope>
    <source>
        <strain evidence="7 8">DSM 21279</strain>
    </source>
</reference>
<evidence type="ECO:0000259" key="6">
    <source>
        <dbReference type="Pfam" id="PF04932"/>
    </source>
</evidence>
<protein>
    <recommendedName>
        <fullName evidence="6">O-antigen ligase-related domain-containing protein</fullName>
    </recommendedName>
</protein>
<evidence type="ECO:0000313" key="8">
    <source>
        <dbReference type="Proteomes" id="UP000325255"/>
    </source>
</evidence>
<keyword evidence="2 5" id="KW-0812">Transmembrane</keyword>
<name>A0A5M6J3K9_9PROT</name>